<feature type="transmembrane region" description="Helical" evidence="1">
    <location>
        <begin position="143"/>
        <end position="161"/>
    </location>
</feature>
<name>A0A3B0YSS7_9ZZZZ</name>
<feature type="transmembrane region" description="Helical" evidence="1">
    <location>
        <begin position="53"/>
        <end position="74"/>
    </location>
</feature>
<sequence length="162" mass="17402">MNPLFKAFLDLCLFRTGPQGLPTSIWLRNATLVGYFLVSAALSISIAPEFNSLLAALLDTFFLALLVVGSLWLVSKRERINQTLTAIYGSGVLFNLAIAPFAVIYLSMDKQAGPLLATGITALGLWNLAVLGNILRHALNLPLIAGMAIAITYLALSSLLVR</sequence>
<feature type="transmembrane region" description="Helical" evidence="1">
    <location>
        <begin position="25"/>
        <end position="47"/>
    </location>
</feature>
<keyword evidence="1" id="KW-1133">Transmembrane helix</keyword>
<evidence type="ECO:0008006" key="3">
    <source>
        <dbReference type="Google" id="ProtNLM"/>
    </source>
</evidence>
<proteinExistence type="predicted"/>
<gene>
    <name evidence="2" type="ORF">MNBD_GAMMA18-1186</name>
</gene>
<keyword evidence="1" id="KW-0812">Transmembrane</keyword>
<evidence type="ECO:0000256" key="1">
    <source>
        <dbReference type="SAM" id="Phobius"/>
    </source>
</evidence>
<keyword evidence="1" id="KW-0472">Membrane</keyword>
<evidence type="ECO:0000313" key="2">
    <source>
        <dbReference type="EMBL" id="VAW83928.1"/>
    </source>
</evidence>
<dbReference type="EMBL" id="UOFP01000016">
    <property type="protein sequence ID" value="VAW83928.1"/>
    <property type="molecule type" value="Genomic_DNA"/>
</dbReference>
<feature type="transmembrane region" description="Helical" evidence="1">
    <location>
        <begin position="86"/>
        <end position="106"/>
    </location>
</feature>
<feature type="transmembrane region" description="Helical" evidence="1">
    <location>
        <begin position="112"/>
        <end position="131"/>
    </location>
</feature>
<reference evidence="2" key="1">
    <citation type="submission" date="2018-06" db="EMBL/GenBank/DDBJ databases">
        <authorList>
            <person name="Zhirakovskaya E."/>
        </authorList>
    </citation>
    <scope>NUCLEOTIDE SEQUENCE</scope>
</reference>
<dbReference type="AlphaFoldDB" id="A0A3B0YSS7"/>
<organism evidence="2">
    <name type="scientific">hydrothermal vent metagenome</name>
    <dbReference type="NCBI Taxonomy" id="652676"/>
    <lineage>
        <taxon>unclassified sequences</taxon>
        <taxon>metagenomes</taxon>
        <taxon>ecological metagenomes</taxon>
    </lineage>
</organism>
<accession>A0A3B0YSS7</accession>
<protein>
    <recommendedName>
        <fullName evidence="3">Yip1 domain-containing protein</fullName>
    </recommendedName>
</protein>